<name>A0ABR0C2W2_PURLI</name>
<dbReference type="InterPro" id="IPR036249">
    <property type="entry name" value="Thioredoxin-like_sf"/>
</dbReference>
<accession>A0ABR0C2W2</accession>
<comment type="caution">
    <text evidence="5">The sequence shown here is derived from an EMBL/GenBank/DDBJ whole genome shotgun (WGS) entry which is preliminary data.</text>
</comment>
<sequence length="312" mass="33082">MTKTHPAGAAAALQCRSRRQWKLPPALPRHCPGASTGYRCRLSAAWHHRPGRVSAVRPLGAAASQQFHAQQVPIPVADAKLGDVPRAGPLGVRGRPKTAHLRLPPPPPNCRPTAPALKPQARILHDTLAPSPTTTTTTTTSTKKKPQPPSLPRAILLNEQTASPPHARPSAYHDQPTPKPLPQTTAAAAAAAAMSVVDIKSKAQFDALIKENPFVALQAHATWCGPCKAISPMFNKHASSLSLPNTYAFARFDTDEVPDLAFELGIRSIPAFFFFENGDKASDLAGANPPALKKAVESLSEKAKAEGGKVSA</sequence>
<dbReference type="Gene3D" id="3.40.30.10">
    <property type="entry name" value="Glutaredoxin"/>
    <property type="match status" value="1"/>
</dbReference>
<evidence type="ECO:0000313" key="5">
    <source>
        <dbReference type="EMBL" id="KAK4090731.1"/>
    </source>
</evidence>
<evidence type="ECO:0000256" key="3">
    <source>
        <dbReference type="SAM" id="MobiDB-lite"/>
    </source>
</evidence>
<feature type="domain" description="Thioredoxin" evidence="4">
    <location>
        <begin position="185"/>
        <end position="301"/>
    </location>
</feature>
<dbReference type="Pfam" id="PF00085">
    <property type="entry name" value="Thioredoxin"/>
    <property type="match status" value="1"/>
</dbReference>
<comment type="similarity">
    <text evidence="1">Belongs to the thioredoxin family.</text>
</comment>
<dbReference type="Proteomes" id="UP001287286">
    <property type="component" value="Unassembled WGS sequence"/>
</dbReference>
<organism evidence="5 6">
    <name type="scientific">Purpureocillium lilacinum</name>
    <name type="common">Paecilomyces lilacinus</name>
    <dbReference type="NCBI Taxonomy" id="33203"/>
    <lineage>
        <taxon>Eukaryota</taxon>
        <taxon>Fungi</taxon>
        <taxon>Dikarya</taxon>
        <taxon>Ascomycota</taxon>
        <taxon>Pezizomycotina</taxon>
        <taxon>Sordariomycetes</taxon>
        <taxon>Hypocreomycetidae</taxon>
        <taxon>Hypocreales</taxon>
        <taxon>Ophiocordycipitaceae</taxon>
        <taxon>Purpureocillium</taxon>
    </lineage>
</organism>
<dbReference type="EMBL" id="JAWRVI010000014">
    <property type="protein sequence ID" value="KAK4090731.1"/>
    <property type="molecule type" value="Genomic_DNA"/>
</dbReference>
<evidence type="ECO:0000313" key="6">
    <source>
        <dbReference type="Proteomes" id="UP001287286"/>
    </source>
</evidence>
<evidence type="ECO:0000259" key="4">
    <source>
        <dbReference type="PROSITE" id="PS51352"/>
    </source>
</evidence>
<dbReference type="PANTHER" id="PTHR46115">
    <property type="entry name" value="THIOREDOXIN-LIKE PROTEIN 1"/>
    <property type="match status" value="1"/>
</dbReference>
<feature type="region of interest" description="Disordered" evidence="3">
    <location>
        <begin position="124"/>
        <end position="184"/>
    </location>
</feature>
<feature type="compositionally biased region" description="Low complexity" evidence="3">
    <location>
        <begin position="130"/>
        <end position="141"/>
    </location>
</feature>
<reference evidence="5 6" key="1">
    <citation type="journal article" date="2024" name="Microbiol. Resour. Announc.">
        <title>Genome annotations for the ascomycete fungi Trichoderma harzianum, Trichoderma aggressivum, and Purpureocillium lilacinum.</title>
        <authorList>
            <person name="Beijen E.P.W."/>
            <person name="Ohm R.A."/>
        </authorList>
    </citation>
    <scope>NUCLEOTIDE SEQUENCE [LARGE SCALE GENOMIC DNA]</scope>
    <source>
        <strain evidence="5 6">CBS 150709</strain>
    </source>
</reference>
<keyword evidence="6" id="KW-1185">Reference proteome</keyword>
<evidence type="ECO:0000256" key="2">
    <source>
        <dbReference type="ARBA" id="ARBA00023157"/>
    </source>
</evidence>
<evidence type="ECO:0000256" key="1">
    <source>
        <dbReference type="ARBA" id="ARBA00008987"/>
    </source>
</evidence>
<dbReference type="SUPFAM" id="SSF52833">
    <property type="entry name" value="Thioredoxin-like"/>
    <property type="match status" value="1"/>
</dbReference>
<keyword evidence="2" id="KW-1015">Disulfide bond</keyword>
<protein>
    <recommendedName>
        <fullName evidence="4">Thioredoxin domain-containing protein</fullName>
    </recommendedName>
</protein>
<dbReference type="CDD" id="cd02947">
    <property type="entry name" value="TRX_family"/>
    <property type="match status" value="1"/>
</dbReference>
<feature type="region of interest" description="Disordered" evidence="3">
    <location>
        <begin position="88"/>
        <end position="110"/>
    </location>
</feature>
<proteinExistence type="inferred from homology"/>
<dbReference type="InterPro" id="IPR013766">
    <property type="entry name" value="Thioredoxin_domain"/>
</dbReference>
<gene>
    <name evidence="5" type="ORF">Purlil1_4867</name>
</gene>
<dbReference type="PROSITE" id="PS51352">
    <property type="entry name" value="THIOREDOXIN_2"/>
    <property type="match status" value="1"/>
</dbReference>